<evidence type="ECO:0000313" key="4">
    <source>
        <dbReference type="Proteomes" id="UP000440224"/>
    </source>
</evidence>
<keyword evidence="4" id="KW-1185">Reference proteome</keyword>
<dbReference type="RefSeq" id="WP_153821893.1">
    <property type="nucleotide sequence ID" value="NZ_WJIE01000007.1"/>
</dbReference>
<evidence type="ECO:0000313" key="3">
    <source>
        <dbReference type="EMBL" id="MRG95064.1"/>
    </source>
</evidence>
<dbReference type="InterPro" id="IPR011006">
    <property type="entry name" value="CheY-like_superfamily"/>
</dbReference>
<dbReference type="InterPro" id="IPR001789">
    <property type="entry name" value="Sig_transdc_resp-reg_receiver"/>
</dbReference>
<dbReference type="InterPro" id="IPR029016">
    <property type="entry name" value="GAF-like_dom_sf"/>
</dbReference>
<dbReference type="GO" id="GO:0000160">
    <property type="term" value="P:phosphorelay signal transduction system"/>
    <property type="evidence" value="ECO:0007669"/>
    <property type="project" value="InterPro"/>
</dbReference>
<dbReference type="EMBL" id="WJIE01000007">
    <property type="protein sequence ID" value="MRG95064.1"/>
    <property type="molecule type" value="Genomic_DNA"/>
</dbReference>
<feature type="domain" description="Response regulatory" evidence="2">
    <location>
        <begin position="4"/>
        <end position="123"/>
    </location>
</feature>
<organism evidence="3 4">
    <name type="scientific">Polyangium spumosum</name>
    <dbReference type="NCBI Taxonomy" id="889282"/>
    <lineage>
        <taxon>Bacteria</taxon>
        <taxon>Pseudomonadati</taxon>
        <taxon>Myxococcota</taxon>
        <taxon>Polyangia</taxon>
        <taxon>Polyangiales</taxon>
        <taxon>Polyangiaceae</taxon>
        <taxon>Polyangium</taxon>
    </lineage>
</organism>
<comment type="caution">
    <text evidence="1">Lacks conserved residue(s) required for the propagation of feature annotation.</text>
</comment>
<dbReference type="SUPFAM" id="SSF55781">
    <property type="entry name" value="GAF domain-like"/>
    <property type="match status" value="1"/>
</dbReference>
<dbReference type="OrthoDB" id="9151676at2"/>
<name>A0A6N7PYH8_9BACT</name>
<comment type="caution">
    <text evidence="3">The sequence shown here is derived from an EMBL/GenBank/DDBJ whole genome shotgun (WGS) entry which is preliminary data.</text>
</comment>
<proteinExistence type="predicted"/>
<accession>A0A6N7PYH8</accession>
<reference evidence="3 4" key="1">
    <citation type="submission" date="2019-10" db="EMBL/GenBank/DDBJ databases">
        <title>A soil myxobacterium in the family Polyangiaceae.</title>
        <authorList>
            <person name="Li Y."/>
            <person name="Wang J."/>
        </authorList>
    </citation>
    <scope>NUCLEOTIDE SEQUENCE [LARGE SCALE GENOMIC DNA]</scope>
    <source>
        <strain evidence="3 4">DSM 14734</strain>
    </source>
</reference>
<dbReference type="CDD" id="cd00156">
    <property type="entry name" value="REC"/>
    <property type="match status" value="1"/>
</dbReference>
<dbReference type="PROSITE" id="PS50110">
    <property type="entry name" value="RESPONSE_REGULATORY"/>
    <property type="match status" value="1"/>
</dbReference>
<evidence type="ECO:0000256" key="1">
    <source>
        <dbReference type="PROSITE-ProRule" id="PRU00169"/>
    </source>
</evidence>
<protein>
    <recommendedName>
        <fullName evidence="2">Response regulatory domain-containing protein</fullName>
    </recommendedName>
</protein>
<dbReference type="SUPFAM" id="SSF52172">
    <property type="entry name" value="CheY-like"/>
    <property type="match status" value="1"/>
</dbReference>
<dbReference type="AlphaFoldDB" id="A0A6N7PYH8"/>
<evidence type="ECO:0000259" key="2">
    <source>
        <dbReference type="PROSITE" id="PS50110"/>
    </source>
</evidence>
<gene>
    <name evidence="3" type="ORF">GF068_24540</name>
</gene>
<dbReference type="Gene3D" id="3.40.50.2300">
    <property type="match status" value="1"/>
</dbReference>
<dbReference type="Gene3D" id="3.30.450.40">
    <property type="match status" value="1"/>
</dbReference>
<dbReference type="Proteomes" id="UP000440224">
    <property type="component" value="Unassembled WGS sequence"/>
</dbReference>
<sequence>MSAFALVAEPDPALSAAQVAVVDALGLVPLVAQDGERAIWLLRRFGTPALLVSALSLPVVDGFEVLDWLRSRIAGRGAKVIVTSPFPELRAFAGALHEHLGIGAILPRNVSADTLRVVAEALLAGAEMPAPLSEATLSTSQVNSVRSMQEGPKDPRLDWFVRSAAEELHASVVVALVAQGEGRVIVSAVGMDGRRWPVLGGIGRHVLGAGETLVVADAFAHPFFQGDVSVMEGLVRGFAAAPVLDAAGRTRGMLCVIEPKARLRIGPEGLGRLAERARLIGTAIPSVEPGVGRLLRASRRRIIEALPDSAPISSPR</sequence>